<dbReference type="InterPro" id="IPR027417">
    <property type="entry name" value="P-loop_NTPase"/>
</dbReference>
<evidence type="ECO:0000256" key="12">
    <source>
        <dbReference type="ARBA" id="ARBA00044550"/>
    </source>
</evidence>
<evidence type="ECO:0000256" key="11">
    <source>
        <dbReference type="ARBA" id="ARBA00044535"/>
    </source>
</evidence>
<dbReference type="SUPFAM" id="SSF52540">
    <property type="entry name" value="P-loop containing nucleoside triphosphate hydrolases"/>
    <property type="match status" value="1"/>
</dbReference>
<evidence type="ECO:0000313" key="16">
    <source>
        <dbReference type="EMBL" id="KIQ18505.1"/>
    </source>
</evidence>
<organism evidence="16 17">
    <name type="scientific">Variovorax paradoxus</name>
    <dbReference type="NCBI Taxonomy" id="34073"/>
    <lineage>
        <taxon>Bacteria</taxon>
        <taxon>Pseudomonadati</taxon>
        <taxon>Pseudomonadota</taxon>
        <taxon>Betaproteobacteria</taxon>
        <taxon>Burkholderiales</taxon>
        <taxon>Comamonadaceae</taxon>
        <taxon>Variovorax</taxon>
    </lineage>
</organism>
<evidence type="ECO:0000256" key="4">
    <source>
        <dbReference type="ARBA" id="ARBA00022801"/>
    </source>
</evidence>
<comment type="similarity">
    <text evidence="1">Belongs to the helicase family. RecQ subfamily.</text>
</comment>
<evidence type="ECO:0000313" key="17">
    <source>
        <dbReference type="Proteomes" id="UP000032067"/>
    </source>
</evidence>
<dbReference type="InterPro" id="IPR001650">
    <property type="entry name" value="Helicase_C-like"/>
</dbReference>
<dbReference type="GO" id="GO:0006281">
    <property type="term" value="P:DNA repair"/>
    <property type="evidence" value="ECO:0007669"/>
    <property type="project" value="TreeGrafter"/>
</dbReference>
<dbReference type="FunFam" id="3.40.50.300:FF:001389">
    <property type="entry name" value="ATP-dependent DNA helicase RecQ"/>
    <property type="match status" value="1"/>
</dbReference>
<dbReference type="GO" id="GO:0030894">
    <property type="term" value="C:replisome"/>
    <property type="evidence" value="ECO:0007669"/>
    <property type="project" value="TreeGrafter"/>
</dbReference>
<evidence type="ECO:0000256" key="1">
    <source>
        <dbReference type="ARBA" id="ARBA00005446"/>
    </source>
</evidence>
<dbReference type="GO" id="GO:0009378">
    <property type="term" value="F:four-way junction helicase activity"/>
    <property type="evidence" value="ECO:0007669"/>
    <property type="project" value="TreeGrafter"/>
</dbReference>
<dbReference type="InterPro" id="IPR004589">
    <property type="entry name" value="DNA_helicase_ATP-dep_RecQ"/>
</dbReference>
<keyword evidence="4" id="KW-0378">Hydrolase</keyword>
<dbReference type="PANTHER" id="PTHR13710:SF105">
    <property type="entry name" value="ATP-DEPENDENT DNA HELICASE Q1"/>
    <property type="match status" value="1"/>
</dbReference>
<dbReference type="Gene3D" id="3.40.50.300">
    <property type="entry name" value="P-loop containing nucleotide triphosphate hydrolases"/>
    <property type="match status" value="2"/>
</dbReference>
<evidence type="ECO:0000256" key="13">
    <source>
        <dbReference type="SAM" id="Coils"/>
    </source>
</evidence>
<dbReference type="Proteomes" id="UP000032067">
    <property type="component" value="Unassembled WGS sequence"/>
</dbReference>
<keyword evidence="2" id="KW-0479">Metal-binding</keyword>
<keyword evidence="7" id="KW-0238">DNA-binding</keyword>
<protein>
    <recommendedName>
        <fullName evidence="11">ATP-dependent DNA helicase RecQ</fullName>
        <ecNumber evidence="10">5.6.2.4</ecNumber>
    </recommendedName>
    <alternativeName>
        <fullName evidence="12">DNA 3'-5' helicase RecQ</fullName>
    </alternativeName>
</protein>
<dbReference type="InterPro" id="IPR014001">
    <property type="entry name" value="Helicase_ATP-bd"/>
</dbReference>
<evidence type="ECO:0000259" key="15">
    <source>
        <dbReference type="PROSITE" id="PS51194"/>
    </source>
</evidence>
<dbReference type="Pfam" id="PF00270">
    <property type="entry name" value="DEAD"/>
    <property type="match status" value="1"/>
</dbReference>
<dbReference type="GO" id="GO:0016787">
    <property type="term" value="F:hydrolase activity"/>
    <property type="evidence" value="ECO:0007669"/>
    <property type="project" value="UniProtKB-KW"/>
</dbReference>
<feature type="domain" description="Helicase C-terminal" evidence="15">
    <location>
        <begin position="232"/>
        <end position="400"/>
    </location>
</feature>
<gene>
    <name evidence="16" type="ORF">RT97_29125</name>
</gene>
<dbReference type="GO" id="GO:0003677">
    <property type="term" value="F:DNA binding"/>
    <property type="evidence" value="ECO:0007669"/>
    <property type="project" value="UniProtKB-KW"/>
</dbReference>
<dbReference type="SMART" id="SM00490">
    <property type="entry name" value="HELICc"/>
    <property type="match status" value="1"/>
</dbReference>
<keyword evidence="6" id="KW-0067">ATP-binding</keyword>
<comment type="caution">
    <text evidence="16">The sequence shown here is derived from an EMBL/GenBank/DDBJ whole genome shotgun (WGS) entry which is preliminary data.</text>
</comment>
<dbReference type="AlphaFoldDB" id="A0A0D0LM95"/>
<feature type="domain" description="Helicase ATP-binding" evidence="14">
    <location>
        <begin position="40"/>
        <end position="208"/>
    </location>
</feature>
<name>A0A0D0LM95_VARPD</name>
<dbReference type="Pfam" id="PF00271">
    <property type="entry name" value="Helicase_C"/>
    <property type="match status" value="1"/>
</dbReference>
<keyword evidence="13" id="KW-0175">Coiled coil</keyword>
<dbReference type="GO" id="GO:0005737">
    <property type="term" value="C:cytoplasm"/>
    <property type="evidence" value="ECO:0007669"/>
    <property type="project" value="TreeGrafter"/>
</dbReference>
<dbReference type="RefSeq" id="WP_042582344.1">
    <property type="nucleotide sequence ID" value="NZ_JXQQ01000114.1"/>
</dbReference>
<dbReference type="OrthoDB" id="9760034at2"/>
<keyword evidence="8" id="KW-0413">Isomerase</keyword>
<dbReference type="GO" id="GO:0005524">
    <property type="term" value="F:ATP binding"/>
    <property type="evidence" value="ECO:0007669"/>
    <property type="project" value="UniProtKB-KW"/>
</dbReference>
<dbReference type="PROSITE" id="PS00690">
    <property type="entry name" value="DEAH_ATP_HELICASE"/>
    <property type="match status" value="1"/>
</dbReference>
<reference evidence="16 17" key="1">
    <citation type="submission" date="2014-12" db="EMBL/GenBank/DDBJ databases">
        <title>16Stimator: statistical estimation of ribosomal gene copy numbers from draft genome assemblies.</title>
        <authorList>
            <person name="Perisin M.A."/>
            <person name="Vetter M."/>
            <person name="Gilbert J.A."/>
            <person name="Bergelson J."/>
        </authorList>
    </citation>
    <scope>NUCLEOTIDE SEQUENCE [LARGE SCALE GENOMIC DNA]</scope>
    <source>
        <strain evidence="16 17">MEDvA23</strain>
    </source>
</reference>
<dbReference type="GO" id="GO:0043138">
    <property type="term" value="F:3'-5' DNA helicase activity"/>
    <property type="evidence" value="ECO:0007669"/>
    <property type="project" value="UniProtKB-EC"/>
</dbReference>
<dbReference type="InterPro" id="IPR011545">
    <property type="entry name" value="DEAD/DEAH_box_helicase_dom"/>
</dbReference>
<comment type="catalytic activity">
    <reaction evidence="9">
        <text>Couples ATP hydrolysis with the unwinding of duplex DNA by translocating in the 3'-5' direction.</text>
        <dbReference type="EC" id="5.6.2.4"/>
    </reaction>
</comment>
<dbReference type="PANTHER" id="PTHR13710">
    <property type="entry name" value="DNA HELICASE RECQ FAMILY MEMBER"/>
    <property type="match status" value="1"/>
</dbReference>
<dbReference type="InterPro" id="IPR002464">
    <property type="entry name" value="DNA/RNA_helicase_DEAH_CS"/>
</dbReference>
<evidence type="ECO:0000256" key="6">
    <source>
        <dbReference type="ARBA" id="ARBA00022840"/>
    </source>
</evidence>
<evidence type="ECO:0000259" key="14">
    <source>
        <dbReference type="PROSITE" id="PS51192"/>
    </source>
</evidence>
<evidence type="ECO:0000256" key="10">
    <source>
        <dbReference type="ARBA" id="ARBA00034808"/>
    </source>
</evidence>
<keyword evidence="3" id="KW-0547">Nucleotide-binding</keyword>
<accession>A0A0D0LM95</accession>
<dbReference type="GO" id="GO:0043590">
    <property type="term" value="C:bacterial nucleoid"/>
    <property type="evidence" value="ECO:0007669"/>
    <property type="project" value="TreeGrafter"/>
</dbReference>
<dbReference type="GO" id="GO:0046872">
    <property type="term" value="F:metal ion binding"/>
    <property type="evidence" value="ECO:0007669"/>
    <property type="project" value="UniProtKB-KW"/>
</dbReference>
<evidence type="ECO:0000256" key="8">
    <source>
        <dbReference type="ARBA" id="ARBA00023235"/>
    </source>
</evidence>
<dbReference type="PROSITE" id="PS51194">
    <property type="entry name" value="HELICASE_CTER"/>
    <property type="match status" value="1"/>
</dbReference>
<dbReference type="Pfam" id="PF16124">
    <property type="entry name" value="RecQ_Zn_bind"/>
    <property type="match status" value="1"/>
</dbReference>
<sequence length="582" mass="63404">MAALPARAVSMRPPSPERIEQALRDVFGHSRLRSGQGDVIQRVLAGASTLAVMPTGAGKSLCYQLPAVLFEGLTVVVSPLIALMKDQCERLRDLGVHAVQVNSAVNSDDLAQAARNVANGNARIVLTTPERLCEPEFLRLLGTRHVALVVVDEAHCISQWGHDFRPAFLEIGPAIRTLGNPTVLALTATAGDGVAADVMKLLEIPRSGLIDTGAFRANLQFAVEQATDEKERLRRTVEFVRQEAGNGIVYAATVKAAQRVFEALKACDESVALYHGKLGTRERNAAQEAFMAGDVRTMVATNAFGMGIDKADIRFVLHCQMPSSLQAYYQEAGRAGRDGQRARCMLLFHAKDRAVQQFFLAGRYPQLEDLDAIYRQLLAEPPEATGWTAAGLLDALDRPRTRMQSAIAVLKQEQVLKVDRRGAISVRPRAAASVDFSAVLETYKDRRRQDRETLERMISYAQSGQCRWQLLLNDLAPDPDRQRCGSCDNCRRIAALEAAMAQPIVVSEDVAISVRQKPALVAGDPVKVRRFGPGVVIASDSASITVGFADGASRCFHPDYVTRLGRARARGDAKRESAAEVA</sequence>
<dbReference type="InterPro" id="IPR032284">
    <property type="entry name" value="RecQ_Zn-bd"/>
</dbReference>
<evidence type="ECO:0000256" key="3">
    <source>
        <dbReference type="ARBA" id="ARBA00022741"/>
    </source>
</evidence>
<keyword evidence="5 16" id="KW-0347">Helicase</keyword>
<dbReference type="GO" id="GO:0006310">
    <property type="term" value="P:DNA recombination"/>
    <property type="evidence" value="ECO:0007669"/>
    <property type="project" value="InterPro"/>
</dbReference>
<evidence type="ECO:0000256" key="9">
    <source>
        <dbReference type="ARBA" id="ARBA00034617"/>
    </source>
</evidence>
<dbReference type="SMART" id="SM00487">
    <property type="entry name" value="DEXDc"/>
    <property type="match status" value="1"/>
</dbReference>
<dbReference type="PROSITE" id="PS51192">
    <property type="entry name" value="HELICASE_ATP_BIND_1"/>
    <property type="match status" value="1"/>
</dbReference>
<dbReference type="EC" id="5.6.2.4" evidence="10"/>
<evidence type="ECO:0000256" key="7">
    <source>
        <dbReference type="ARBA" id="ARBA00023125"/>
    </source>
</evidence>
<feature type="coiled-coil region" evidence="13">
    <location>
        <begin position="216"/>
        <end position="243"/>
    </location>
</feature>
<proteinExistence type="inferred from homology"/>
<evidence type="ECO:0000256" key="2">
    <source>
        <dbReference type="ARBA" id="ARBA00022723"/>
    </source>
</evidence>
<dbReference type="NCBIfam" id="TIGR00614">
    <property type="entry name" value="recQ_fam"/>
    <property type="match status" value="1"/>
</dbReference>
<evidence type="ECO:0000256" key="5">
    <source>
        <dbReference type="ARBA" id="ARBA00022806"/>
    </source>
</evidence>
<dbReference type="EMBL" id="JXQQ01000114">
    <property type="protein sequence ID" value="KIQ18505.1"/>
    <property type="molecule type" value="Genomic_DNA"/>
</dbReference>
<dbReference type="CDD" id="cd17920">
    <property type="entry name" value="DEXHc_RecQ"/>
    <property type="match status" value="1"/>
</dbReference>